<feature type="compositionally biased region" description="Basic residues" evidence="1">
    <location>
        <begin position="131"/>
        <end position="143"/>
    </location>
</feature>
<proteinExistence type="predicted"/>
<evidence type="ECO:0000256" key="1">
    <source>
        <dbReference type="SAM" id="MobiDB-lite"/>
    </source>
</evidence>
<name>A0AAE0HPV5_9PEZI</name>
<sequence>MAPQNNKFEYFFDLPPELRELILSHICVFPAGILVGGGSDGRSVALRRGAAGVTRHIHHDGTTNHNRAAGNGSSEGGEHDNNQDYEDEDGDYADPPTNLFLASPVLHREAGDLYYARNTFHLSFLAPSSSGRKRTRTRHHRRQQTTPSGSGSSGSSDPGTDSLLRLLTHPETAGARRRIRAAVVAVRRFGAQVQDVVVPALEGMVLDGALRRVRVDVVGPPPVTALRSGWVMAREGGSWMARADHEGNPALRALLVLLADPGLEVVGLRVLRARHARFWCRFHYCQRQQDPPPVGAGGLLEGGDADVDVDVDVGGTTPGTGTACSAAVRREQEEGGWGDGFVEVDIGRLVDVVCAGDAAEFNIKVV</sequence>
<keyword evidence="3" id="KW-1185">Reference proteome</keyword>
<feature type="region of interest" description="Disordered" evidence="1">
    <location>
        <begin position="127"/>
        <end position="163"/>
    </location>
</feature>
<dbReference type="AlphaFoldDB" id="A0AAE0HPV5"/>
<feature type="compositionally biased region" description="Acidic residues" evidence="1">
    <location>
        <begin position="83"/>
        <end position="92"/>
    </location>
</feature>
<dbReference type="GeneID" id="87843191"/>
<reference evidence="2" key="1">
    <citation type="journal article" date="2023" name="Mol. Phylogenet. Evol.">
        <title>Genome-scale phylogeny and comparative genomics of the fungal order Sordariales.</title>
        <authorList>
            <person name="Hensen N."/>
            <person name="Bonometti L."/>
            <person name="Westerberg I."/>
            <person name="Brannstrom I.O."/>
            <person name="Guillou S."/>
            <person name="Cros-Aarteil S."/>
            <person name="Calhoun S."/>
            <person name="Haridas S."/>
            <person name="Kuo A."/>
            <person name="Mondo S."/>
            <person name="Pangilinan J."/>
            <person name="Riley R."/>
            <person name="LaButti K."/>
            <person name="Andreopoulos B."/>
            <person name="Lipzen A."/>
            <person name="Chen C."/>
            <person name="Yan M."/>
            <person name="Daum C."/>
            <person name="Ng V."/>
            <person name="Clum A."/>
            <person name="Steindorff A."/>
            <person name="Ohm R.A."/>
            <person name="Martin F."/>
            <person name="Silar P."/>
            <person name="Natvig D.O."/>
            <person name="Lalanne C."/>
            <person name="Gautier V."/>
            <person name="Ament-Velasquez S.L."/>
            <person name="Kruys A."/>
            <person name="Hutchinson M.I."/>
            <person name="Powell A.J."/>
            <person name="Barry K."/>
            <person name="Miller A.N."/>
            <person name="Grigoriev I.V."/>
            <person name="Debuchy R."/>
            <person name="Gladieux P."/>
            <person name="Hiltunen Thoren M."/>
            <person name="Johannesson H."/>
        </authorList>
    </citation>
    <scope>NUCLEOTIDE SEQUENCE</scope>
    <source>
        <strain evidence="2">CBS 168.71</strain>
    </source>
</reference>
<feature type="region of interest" description="Disordered" evidence="1">
    <location>
        <begin position="55"/>
        <end position="96"/>
    </location>
</feature>
<organism evidence="2 3">
    <name type="scientific">Chaetomium fimeti</name>
    <dbReference type="NCBI Taxonomy" id="1854472"/>
    <lineage>
        <taxon>Eukaryota</taxon>
        <taxon>Fungi</taxon>
        <taxon>Dikarya</taxon>
        <taxon>Ascomycota</taxon>
        <taxon>Pezizomycotina</taxon>
        <taxon>Sordariomycetes</taxon>
        <taxon>Sordariomycetidae</taxon>
        <taxon>Sordariales</taxon>
        <taxon>Chaetomiaceae</taxon>
        <taxon>Chaetomium</taxon>
    </lineage>
</organism>
<evidence type="ECO:0000313" key="2">
    <source>
        <dbReference type="EMBL" id="KAK3300209.1"/>
    </source>
</evidence>
<evidence type="ECO:0000313" key="3">
    <source>
        <dbReference type="Proteomes" id="UP001278766"/>
    </source>
</evidence>
<accession>A0AAE0HPV5</accession>
<protein>
    <recommendedName>
        <fullName evidence="4">F-box domain-containing protein</fullName>
    </recommendedName>
</protein>
<comment type="caution">
    <text evidence="2">The sequence shown here is derived from an EMBL/GenBank/DDBJ whole genome shotgun (WGS) entry which is preliminary data.</text>
</comment>
<dbReference type="Proteomes" id="UP001278766">
    <property type="component" value="Unassembled WGS sequence"/>
</dbReference>
<dbReference type="EMBL" id="JAUEPN010000001">
    <property type="protein sequence ID" value="KAK3300209.1"/>
    <property type="molecule type" value="Genomic_DNA"/>
</dbReference>
<evidence type="ECO:0008006" key="4">
    <source>
        <dbReference type="Google" id="ProtNLM"/>
    </source>
</evidence>
<dbReference type="RefSeq" id="XP_062663723.1">
    <property type="nucleotide sequence ID" value="XM_062806243.1"/>
</dbReference>
<reference evidence="2" key="2">
    <citation type="submission" date="2023-06" db="EMBL/GenBank/DDBJ databases">
        <authorList>
            <consortium name="Lawrence Berkeley National Laboratory"/>
            <person name="Haridas S."/>
            <person name="Hensen N."/>
            <person name="Bonometti L."/>
            <person name="Westerberg I."/>
            <person name="Brannstrom I.O."/>
            <person name="Guillou S."/>
            <person name="Cros-Aarteil S."/>
            <person name="Calhoun S."/>
            <person name="Kuo A."/>
            <person name="Mondo S."/>
            <person name="Pangilinan J."/>
            <person name="Riley R."/>
            <person name="Labutti K."/>
            <person name="Andreopoulos B."/>
            <person name="Lipzen A."/>
            <person name="Chen C."/>
            <person name="Yanf M."/>
            <person name="Daum C."/>
            <person name="Ng V."/>
            <person name="Clum A."/>
            <person name="Steindorff A."/>
            <person name="Ohm R."/>
            <person name="Martin F."/>
            <person name="Silar P."/>
            <person name="Natvig D."/>
            <person name="Lalanne C."/>
            <person name="Gautier V."/>
            <person name="Ament-Velasquez S.L."/>
            <person name="Kruys A."/>
            <person name="Hutchinson M.I."/>
            <person name="Powell A.J."/>
            <person name="Barry K."/>
            <person name="Miller A.N."/>
            <person name="Grigoriev I.V."/>
            <person name="Debuchy R."/>
            <person name="Gladieux P."/>
            <person name="Thoren M.H."/>
            <person name="Johannesson H."/>
        </authorList>
    </citation>
    <scope>NUCLEOTIDE SEQUENCE</scope>
    <source>
        <strain evidence="2">CBS 168.71</strain>
    </source>
</reference>
<feature type="compositionally biased region" description="Low complexity" evidence="1">
    <location>
        <begin position="144"/>
        <end position="162"/>
    </location>
</feature>
<gene>
    <name evidence="2" type="ORF">B0H64DRAFT_437381</name>
</gene>